<dbReference type="KEGG" id="sgp:SpiGrapes_2774"/>
<protein>
    <recommendedName>
        <fullName evidence="10">Tyrosine--tRNA ligase</fullName>
        <ecNumber evidence="10">6.1.1.1</ecNumber>
    </recommendedName>
    <alternativeName>
        <fullName evidence="10">Tyrosyl-tRNA synthetase</fullName>
        <shortName evidence="10">TyrRS</shortName>
    </alternativeName>
</protein>
<keyword evidence="13" id="KW-1185">Reference proteome</keyword>
<dbReference type="STRING" id="158190.SpiGrapes_2774"/>
<sequence length="409" mass="46341">MSDRDTIQIMIKGVVEHSAEEEIKTKLDKVKKENRPLRVKLGLDPSAPDIHLGHAVVLRKLRQLQEQGHTAIIIIGDFTGMIGDPTGKSKTRKPLTKDEVLVNARTYEKQIFRILVKEQTEIHFNSSWLNKLTFSDVITLASKCTVARMLERDDFTKRFTKHEPIAVHEFFYPLMQAYDSVAIEADVELGGTDQIFNILMGRNIQKDYSQDPQITLFMPLLEGVDGVEKMSKSLGNYIGIDEDANIMFEKIMKIPDGLILKYFNLCTDMHPNEVETIRNRLAGGENPRDIKIELAREIVSLYHSHEETASAENYFRSAFQQGRLPDDAPVIAISPDVCENVQNTLLEELMIAGKYTSKSELRRLFSQGAVSINNEKVFDVKTISLSTGNNIIKIGKGRFFLVVLAKDDR</sequence>
<dbReference type="PANTHER" id="PTHR11766:SF1">
    <property type="entry name" value="TYROSINE--TRNA LIGASE"/>
    <property type="match status" value="1"/>
</dbReference>
<dbReference type="CDD" id="cd00165">
    <property type="entry name" value="S4"/>
    <property type="match status" value="1"/>
</dbReference>
<dbReference type="GO" id="GO:0006437">
    <property type="term" value="P:tyrosyl-tRNA aminoacylation"/>
    <property type="evidence" value="ECO:0007669"/>
    <property type="project" value="UniProtKB-UniRule"/>
</dbReference>
<dbReference type="PROSITE" id="PS50889">
    <property type="entry name" value="S4"/>
    <property type="match status" value="1"/>
</dbReference>
<dbReference type="FunFam" id="3.40.50.620:FF:000061">
    <property type="entry name" value="Tyrosine--tRNA ligase"/>
    <property type="match status" value="1"/>
</dbReference>
<reference evidence="12 13" key="1">
    <citation type="submission" date="2011-11" db="EMBL/GenBank/DDBJ databases">
        <title>Complete sequence of Spirochaeta sp. grapes.</title>
        <authorList>
            <consortium name="US DOE Joint Genome Institute"/>
            <person name="Lucas S."/>
            <person name="Han J."/>
            <person name="Lapidus A."/>
            <person name="Cheng J.-F."/>
            <person name="Goodwin L."/>
            <person name="Pitluck S."/>
            <person name="Peters L."/>
            <person name="Ovchinnikova G."/>
            <person name="Munk A.C."/>
            <person name="Detter J.C."/>
            <person name="Han C."/>
            <person name="Tapia R."/>
            <person name="Land M."/>
            <person name="Hauser L."/>
            <person name="Kyrpides N."/>
            <person name="Ivanova N."/>
            <person name="Pagani I."/>
            <person name="Ritalahtilisa K."/>
            <person name="Loeffler F."/>
            <person name="Woyke T."/>
        </authorList>
    </citation>
    <scope>NUCLEOTIDE SEQUENCE [LARGE SCALE GENOMIC DNA]</scope>
    <source>
        <strain evidence="13">ATCC BAA-1885 / DSM 22778 / Grapes</strain>
    </source>
</reference>
<keyword evidence="4 10" id="KW-0547">Nucleotide-binding</keyword>
<evidence type="ECO:0000256" key="11">
    <source>
        <dbReference type="PROSITE-ProRule" id="PRU00182"/>
    </source>
</evidence>
<comment type="function">
    <text evidence="10">Catalyzes the attachment of tyrosine to tRNA(Tyr) in a two-step reaction: tyrosine is first activated by ATP to form Tyr-AMP and then transferred to the acceptor end of tRNA(Tyr).</text>
</comment>
<proteinExistence type="inferred from homology"/>
<evidence type="ECO:0000256" key="2">
    <source>
        <dbReference type="ARBA" id="ARBA00022490"/>
    </source>
</evidence>
<dbReference type="Pfam" id="PF00579">
    <property type="entry name" value="tRNA-synt_1b"/>
    <property type="match status" value="1"/>
</dbReference>
<dbReference type="EMBL" id="CP003155">
    <property type="protein sequence ID" value="AEV30531.1"/>
    <property type="molecule type" value="Genomic_DNA"/>
</dbReference>
<dbReference type="InterPro" id="IPR002307">
    <property type="entry name" value="Tyr-tRNA-ligase"/>
</dbReference>
<dbReference type="InterPro" id="IPR014729">
    <property type="entry name" value="Rossmann-like_a/b/a_fold"/>
</dbReference>
<dbReference type="OrthoDB" id="9804243at2"/>
<dbReference type="Gene3D" id="1.10.240.10">
    <property type="entry name" value="Tyrosyl-Transfer RNA Synthetase"/>
    <property type="match status" value="1"/>
</dbReference>
<evidence type="ECO:0000256" key="7">
    <source>
        <dbReference type="ARBA" id="ARBA00022917"/>
    </source>
</evidence>
<keyword evidence="3 10" id="KW-0436">Ligase</keyword>
<dbReference type="AlphaFoldDB" id="G8QW07"/>
<organism evidence="12 13">
    <name type="scientific">Sphaerochaeta pleomorpha (strain ATCC BAA-1885 / DSM 22778 / Grapes)</name>
    <dbReference type="NCBI Taxonomy" id="158190"/>
    <lineage>
        <taxon>Bacteria</taxon>
        <taxon>Pseudomonadati</taxon>
        <taxon>Spirochaetota</taxon>
        <taxon>Spirochaetia</taxon>
        <taxon>Spirochaetales</taxon>
        <taxon>Sphaerochaetaceae</taxon>
        <taxon>Sphaerochaeta</taxon>
    </lineage>
</organism>
<keyword evidence="2 10" id="KW-0963">Cytoplasm</keyword>
<evidence type="ECO:0000256" key="10">
    <source>
        <dbReference type="HAMAP-Rule" id="MF_02007"/>
    </source>
</evidence>
<name>G8QW07_SPHPG</name>
<evidence type="ECO:0000256" key="5">
    <source>
        <dbReference type="ARBA" id="ARBA00022840"/>
    </source>
</evidence>
<evidence type="ECO:0000256" key="9">
    <source>
        <dbReference type="ARBA" id="ARBA00048248"/>
    </source>
</evidence>
<dbReference type="HAMAP" id="MF_02007">
    <property type="entry name" value="Tyr_tRNA_synth_type2"/>
    <property type="match status" value="1"/>
</dbReference>
<dbReference type="Gene3D" id="3.10.290.10">
    <property type="entry name" value="RNA-binding S4 domain"/>
    <property type="match status" value="1"/>
</dbReference>
<dbReference type="GO" id="GO:0005829">
    <property type="term" value="C:cytosol"/>
    <property type="evidence" value="ECO:0007669"/>
    <property type="project" value="TreeGrafter"/>
</dbReference>
<feature type="short sequence motif" description="'HIGH' region" evidence="10">
    <location>
        <begin position="45"/>
        <end position="54"/>
    </location>
</feature>
<evidence type="ECO:0000313" key="12">
    <source>
        <dbReference type="EMBL" id="AEV30531.1"/>
    </source>
</evidence>
<dbReference type="GO" id="GO:0003723">
    <property type="term" value="F:RNA binding"/>
    <property type="evidence" value="ECO:0007669"/>
    <property type="project" value="UniProtKB-KW"/>
</dbReference>
<dbReference type="PRINTS" id="PR01040">
    <property type="entry name" value="TRNASYNTHTYR"/>
</dbReference>
<evidence type="ECO:0000256" key="1">
    <source>
        <dbReference type="ARBA" id="ARBA00011738"/>
    </source>
</evidence>
<gene>
    <name evidence="10" type="primary">tyrS</name>
    <name evidence="12" type="ordered locus">SpiGrapes_2774</name>
</gene>
<dbReference type="GO" id="GO:0005524">
    <property type="term" value="F:ATP binding"/>
    <property type="evidence" value="ECO:0007669"/>
    <property type="project" value="UniProtKB-UniRule"/>
</dbReference>
<keyword evidence="7 10" id="KW-0648">Protein biosynthesis</keyword>
<dbReference type="RefSeq" id="WP_014271370.1">
    <property type="nucleotide sequence ID" value="NC_016633.1"/>
</dbReference>
<dbReference type="InterPro" id="IPR024108">
    <property type="entry name" value="Tyr-tRNA-ligase_bac_2"/>
</dbReference>
<dbReference type="PANTHER" id="PTHR11766">
    <property type="entry name" value="TYROSYL-TRNA SYNTHETASE"/>
    <property type="match status" value="1"/>
</dbReference>
<comment type="subunit">
    <text evidence="1 10">Homodimer.</text>
</comment>
<dbReference type="SUPFAM" id="SSF52374">
    <property type="entry name" value="Nucleotidylyl transferase"/>
    <property type="match status" value="1"/>
</dbReference>
<comment type="similarity">
    <text evidence="10">Belongs to the class-I aminoacyl-tRNA synthetase family. TyrS type 2 subfamily.</text>
</comment>
<dbReference type="NCBIfam" id="TIGR00234">
    <property type="entry name" value="tyrS"/>
    <property type="match status" value="1"/>
</dbReference>
<comment type="catalytic activity">
    <reaction evidence="9 10">
        <text>tRNA(Tyr) + L-tyrosine + ATP = L-tyrosyl-tRNA(Tyr) + AMP + diphosphate + H(+)</text>
        <dbReference type="Rhea" id="RHEA:10220"/>
        <dbReference type="Rhea" id="RHEA-COMP:9706"/>
        <dbReference type="Rhea" id="RHEA-COMP:9707"/>
        <dbReference type="ChEBI" id="CHEBI:15378"/>
        <dbReference type="ChEBI" id="CHEBI:30616"/>
        <dbReference type="ChEBI" id="CHEBI:33019"/>
        <dbReference type="ChEBI" id="CHEBI:58315"/>
        <dbReference type="ChEBI" id="CHEBI:78442"/>
        <dbReference type="ChEBI" id="CHEBI:78536"/>
        <dbReference type="ChEBI" id="CHEBI:456215"/>
        <dbReference type="EC" id="6.1.1.1"/>
    </reaction>
</comment>
<evidence type="ECO:0000256" key="3">
    <source>
        <dbReference type="ARBA" id="ARBA00022598"/>
    </source>
</evidence>
<dbReference type="HOGENOM" id="CLU_024003_5_0_12"/>
<dbReference type="InterPro" id="IPR002305">
    <property type="entry name" value="aa-tRNA-synth_Ic"/>
</dbReference>
<evidence type="ECO:0000256" key="6">
    <source>
        <dbReference type="ARBA" id="ARBA00022884"/>
    </source>
</evidence>
<dbReference type="InterPro" id="IPR036986">
    <property type="entry name" value="S4_RNA-bd_sf"/>
</dbReference>
<keyword evidence="5 10" id="KW-0067">ATP-binding</keyword>
<dbReference type="Proteomes" id="UP000005632">
    <property type="component" value="Chromosome"/>
</dbReference>
<feature type="binding site" evidence="10">
    <location>
        <position position="232"/>
    </location>
    <ligand>
        <name>ATP</name>
        <dbReference type="ChEBI" id="CHEBI:30616"/>
    </ligand>
</feature>
<dbReference type="EC" id="6.1.1.1" evidence="10"/>
<dbReference type="PROSITE" id="PS00178">
    <property type="entry name" value="AA_TRNA_LIGASE_I"/>
    <property type="match status" value="1"/>
</dbReference>
<dbReference type="GO" id="GO:0004831">
    <property type="term" value="F:tyrosine-tRNA ligase activity"/>
    <property type="evidence" value="ECO:0007669"/>
    <property type="project" value="UniProtKB-UniRule"/>
</dbReference>
<evidence type="ECO:0000256" key="4">
    <source>
        <dbReference type="ARBA" id="ARBA00022741"/>
    </source>
</evidence>
<dbReference type="Gene3D" id="3.40.50.620">
    <property type="entry name" value="HUPs"/>
    <property type="match status" value="1"/>
</dbReference>
<dbReference type="InterPro" id="IPR001412">
    <property type="entry name" value="aa-tRNA-synth_I_CS"/>
</dbReference>
<accession>G8QW07</accession>
<dbReference type="SUPFAM" id="SSF55174">
    <property type="entry name" value="Alpha-L RNA-binding motif"/>
    <property type="match status" value="1"/>
</dbReference>
<keyword evidence="6 11" id="KW-0694">RNA-binding</keyword>
<dbReference type="InterPro" id="IPR024088">
    <property type="entry name" value="Tyr-tRNA-ligase_bac-type"/>
</dbReference>
<dbReference type="eggNOG" id="COG0162">
    <property type="taxonomic scope" value="Bacteria"/>
</dbReference>
<evidence type="ECO:0000313" key="13">
    <source>
        <dbReference type="Proteomes" id="UP000005632"/>
    </source>
</evidence>
<dbReference type="CDD" id="cd00805">
    <property type="entry name" value="TyrRS_core"/>
    <property type="match status" value="1"/>
</dbReference>
<keyword evidence="8 10" id="KW-0030">Aminoacyl-tRNA synthetase</keyword>
<comment type="subcellular location">
    <subcellularLocation>
        <location evidence="10">Cytoplasm</location>
    </subcellularLocation>
</comment>
<evidence type="ECO:0000256" key="8">
    <source>
        <dbReference type="ARBA" id="ARBA00023146"/>
    </source>
</evidence>
<feature type="short sequence motif" description="'KMSKS' region" evidence="10">
    <location>
        <begin position="229"/>
        <end position="233"/>
    </location>
</feature>